<dbReference type="PANTHER" id="PTHR21450">
    <property type="entry name" value="PROTEIN ALTERED PHOSPHATE STARVATION RESPONSE 1"/>
    <property type="match status" value="1"/>
</dbReference>
<organism evidence="3 4">
    <name type="scientific">Castilleja foliolosa</name>
    <dbReference type="NCBI Taxonomy" id="1961234"/>
    <lineage>
        <taxon>Eukaryota</taxon>
        <taxon>Viridiplantae</taxon>
        <taxon>Streptophyta</taxon>
        <taxon>Embryophyta</taxon>
        <taxon>Tracheophyta</taxon>
        <taxon>Spermatophyta</taxon>
        <taxon>Magnoliopsida</taxon>
        <taxon>eudicotyledons</taxon>
        <taxon>Gunneridae</taxon>
        <taxon>Pentapetalae</taxon>
        <taxon>asterids</taxon>
        <taxon>lamiids</taxon>
        <taxon>Lamiales</taxon>
        <taxon>Orobanchaceae</taxon>
        <taxon>Pedicularideae</taxon>
        <taxon>Castillejinae</taxon>
        <taxon>Castilleja</taxon>
    </lineage>
</organism>
<reference evidence="4" key="1">
    <citation type="journal article" date="2024" name="IScience">
        <title>Strigolactones Initiate the Formation of Haustorium-like Structures in Castilleja.</title>
        <authorList>
            <person name="Buerger M."/>
            <person name="Peterson D."/>
            <person name="Chory J."/>
        </authorList>
    </citation>
    <scope>NUCLEOTIDE SEQUENCE [LARGE SCALE GENOMIC DNA]</scope>
</reference>
<dbReference type="PANTHER" id="PTHR21450:SF6">
    <property type="entry name" value="EXPRESSED PROTEIN"/>
    <property type="match status" value="1"/>
</dbReference>
<evidence type="ECO:0000259" key="2">
    <source>
        <dbReference type="Pfam" id="PF04782"/>
    </source>
</evidence>
<dbReference type="EMBL" id="JAVIJP010000019">
    <property type="protein sequence ID" value="KAL3638432.1"/>
    <property type="molecule type" value="Genomic_DNA"/>
</dbReference>
<dbReference type="AlphaFoldDB" id="A0ABD3DCC0"/>
<accession>A0ABD3DCC0</accession>
<name>A0ABD3DCC0_9LAMI</name>
<dbReference type="Pfam" id="PF04782">
    <property type="entry name" value="DUF632"/>
    <property type="match status" value="1"/>
</dbReference>
<evidence type="ECO:0000313" key="3">
    <source>
        <dbReference type="EMBL" id="KAL3638432.1"/>
    </source>
</evidence>
<evidence type="ECO:0000313" key="4">
    <source>
        <dbReference type="Proteomes" id="UP001632038"/>
    </source>
</evidence>
<feature type="region of interest" description="Disordered" evidence="1">
    <location>
        <begin position="381"/>
        <end position="407"/>
    </location>
</feature>
<comment type="caution">
    <text evidence="3">The sequence shown here is derived from an EMBL/GenBank/DDBJ whole genome shotgun (WGS) entry which is preliminary data.</text>
</comment>
<evidence type="ECO:0000256" key="1">
    <source>
        <dbReference type="SAM" id="MobiDB-lite"/>
    </source>
</evidence>
<gene>
    <name evidence="3" type="ORF">CASFOL_017803</name>
</gene>
<protein>
    <recommendedName>
        <fullName evidence="2">DUF632 domain-containing protein</fullName>
    </recommendedName>
</protein>
<feature type="domain" description="DUF632" evidence="2">
    <location>
        <begin position="175"/>
        <end position="377"/>
    </location>
</feature>
<proteinExistence type="predicted"/>
<keyword evidence="4" id="KW-1185">Reference proteome</keyword>
<sequence>MSKASERNENLQLQNERGIDAVEIDSTISLRGADAARYRAWLASQEISMENHASGQRNRIPPFIPPLVMGNAVGGNGGQEGYQPNIPNVANYQANTGIPTHGNMQYSPVPPNGQFYQPAPNEQPNYGGAVPGAGFQNVGGLGPQNYHQGQANFGPQFNPVYQAQPPVMHPQGAGQVLRSHFDQKCKLLRQQESRGESTDKTRAVVKDLHSRIGVAIHRINSISKKIEEIRDKELQPQLEELIEGLRKMWEQMMECHKLQLHIISISRAPGGAKITIQHDFRKQTAILLGNELSSLSSTFTKWIGAQRLYVDSIEKWLFKCVALQQNKSKRNKRNKPPQLRNLGPPIYMICGAWLEMIGKLPAEGVTNSIKDLADKVAHFLPRQDKKGGRHPHNGSSEAGTNGGDHDGVSMLASEDWVPVLDRFQTSLAGFLGQLNNPRGIDLQAFAKF</sequence>
<dbReference type="Proteomes" id="UP001632038">
    <property type="component" value="Unassembled WGS sequence"/>
</dbReference>
<dbReference type="InterPro" id="IPR006867">
    <property type="entry name" value="DUF632"/>
</dbReference>